<proteinExistence type="predicted"/>
<dbReference type="SUPFAM" id="SSF53597">
    <property type="entry name" value="Dihydrofolate reductase-like"/>
    <property type="match status" value="1"/>
</dbReference>
<dbReference type="InterPro" id="IPR024072">
    <property type="entry name" value="DHFR-like_dom_sf"/>
</dbReference>
<protein>
    <submittedName>
        <fullName evidence="2">Unannotated protein</fullName>
    </submittedName>
</protein>
<accession>A0A6J7SJ98</accession>
<sequence length="86" mass="8911">MLHSLFERGARHVLLEGGPTLASAFVSAGVIDAVRWYVAPALLGAGAVALAEAGMTTIADALRLQVTAVTLVGDDVRIDARVIRAD</sequence>
<dbReference type="InterPro" id="IPR002734">
    <property type="entry name" value="RibDG_C"/>
</dbReference>
<dbReference type="Gene3D" id="3.40.430.10">
    <property type="entry name" value="Dihydrofolate Reductase, subunit A"/>
    <property type="match status" value="1"/>
</dbReference>
<name>A0A6J7SJ98_9ZZZZ</name>
<dbReference type="GO" id="GO:0008703">
    <property type="term" value="F:5-amino-6-(5-phosphoribosylamino)uracil reductase activity"/>
    <property type="evidence" value="ECO:0007669"/>
    <property type="project" value="InterPro"/>
</dbReference>
<evidence type="ECO:0000313" key="2">
    <source>
        <dbReference type="EMBL" id="CAB5041464.1"/>
    </source>
</evidence>
<dbReference type="Pfam" id="PF01872">
    <property type="entry name" value="RibD_C"/>
    <property type="match status" value="1"/>
</dbReference>
<gene>
    <name evidence="2" type="ORF">UFOPK4150_02508</name>
</gene>
<dbReference type="EMBL" id="CAFBPU010000103">
    <property type="protein sequence ID" value="CAB5041464.1"/>
    <property type="molecule type" value="Genomic_DNA"/>
</dbReference>
<feature type="domain" description="Bacterial bifunctional deaminase-reductase C-terminal" evidence="1">
    <location>
        <begin position="2"/>
        <end position="76"/>
    </location>
</feature>
<reference evidence="2" key="1">
    <citation type="submission" date="2020-05" db="EMBL/GenBank/DDBJ databases">
        <authorList>
            <person name="Chiriac C."/>
            <person name="Salcher M."/>
            <person name="Ghai R."/>
            <person name="Kavagutti S V."/>
        </authorList>
    </citation>
    <scope>NUCLEOTIDE SEQUENCE</scope>
</reference>
<dbReference type="AlphaFoldDB" id="A0A6J7SJ98"/>
<organism evidence="2">
    <name type="scientific">freshwater metagenome</name>
    <dbReference type="NCBI Taxonomy" id="449393"/>
    <lineage>
        <taxon>unclassified sequences</taxon>
        <taxon>metagenomes</taxon>
        <taxon>ecological metagenomes</taxon>
    </lineage>
</organism>
<evidence type="ECO:0000259" key="1">
    <source>
        <dbReference type="Pfam" id="PF01872"/>
    </source>
</evidence>
<dbReference type="GO" id="GO:0009231">
    <property type="term" value="P:riboflavin biosynthetic process"/>
    <property type="evidence" value="ECO:0007669"/>
    <property type="project" value="InterPro"/>
</dbReference>